<dbReference type="InterPro" id="IPR008969">
    <property type="entry name" value="CarboxyPept-like_regulatory"/>
</dbReference>
<evidence type="ECO:0000313" key="1">
    <source>
        <dbReference type="EMBL" id="MBC8754768.1"/>
    </source>
</evidence>
<reference evidence="1 2" key="1">
    <citation type="submission" date="2020-07" db="EMBL/GenBank/DDBJ databases">
        <title>Description of Kordia aestuariivivens sp. nov., isolated from a tidal flat.</title>
        <authorList>
            <person name="Park S."/>
            <person name="Yoon J.-H."/>
        </authorList>
    </citation>
    <scope>NUCLEOTIDE SEQUENCE [LARGE SCALE GENOMIC DNA]</scope>
    <source>
        <strain evidence="1 2">YSTF-M3</strain>
    </source>
</reference>
<proteinExistence type="predicted"/>
<dbReference type="SUPFAM" id="SSF56935">
    <property type="entry name" value="Porins"/>
    <property type="match status" value="1"/>
</dbReference>
<organism evidence="1 2">
    <name type="scientific">Kordia aestuariivivens</name>
    <dbReference type="NCBI Taxonomy" id="2759037"/>
    <lineage>
        <taxon>Bacteria</taxon>
        <taxon>Pseudomonadati</taxon>
        <taxon>Bacteroidota</taxon>
        <taxon>Flavobacteriia</taxon>
        <taxon>Flavobacteriales</taxon>
        <taxon>Flavobacteriaceae</taxon>
        <taxon>Kordia</taxon>
    </lineage>
</organism>
<dbReference type="RefSeq" id="WP_187561816.1">
    <property type="nucleotide sequence ID" value="NZ_JACGWS010000004.1"/>
</dbReference>
<comment type="caution">
    <text evidence="1">The sequence shown here is derived from an EMBL/GenBank/DDBJ whole genome shotgun (WGS) entry which is preliminary data.</text>
</comment>
<gene>
    <name evidence="1" type="ORF">H2O64_08805</name>
</gene>
<keyword evidence="1" id="KW-0675">Receptor</keyword>
<accession>A0ABR7Q8E8</accession>
<evidence type="ECO:0000313" key="2">
    <source>
        <dbReference type="Proteomes" id="UP000619238"/>
    </source>
</evidence>
<name>A0ABR7Q8E8_9FLAO</name>
<protein>
    <submittedName>
        <fullName evidence="1">TonB-dependent receptor</fullName>
    </submittedName>
</protein>
<dbReference type="EMBL" id="JACGWS010000004">
    <property type="protein sequence ID" value="MBC8754768.1"/>
    <property type="molecule type" value="Genomic_DNA"/>
</dbReference>
<sequence>MKGKKVTDLSLHTLLKTSSVFLLLLFINFTAYSQTSIQGVVKDSLTNKAVFNATVQILDVETDAIIAYSITDGKGAFSNTIDEVTLTQFRLKINHLGYTSFSKIFKSPFPKLLEIELSENLNALDAVTLEIKNEFNVKKDTISFNLEKVRDSSEVVLKDLVNKLPGITIDENKKLEFQGQKIDKVLIDGNDFFGKKHEMATENIPADAVAGIDLLTNHKDFDQLNTSKKNGKIVLNISLHKDFKGKIIGNIDANYGAENRYLFHTNLFNFSSKGNVAFVSDLNNTGESAVNILDFIELKGGIEAFIDDYSGGSGTYAIDESKFPRYVLTDNKVDTRSVNFNSINFTRSFSEKTKFNGYVIFDKTEQTELQFLEKNIFSATTPETLFENQNNNNDNFLINSYFNVAYKPSQDQSFKYQLKVNSFNVDNNLNVANFNGTNFDIATDEKDFGIGQSLTYKQNLSNKLQLNSAISYDYKKNEDNENIISNNPFLDLTFNANDFSLLNTFDTTEKIFNQRNTLSYYMNGSTTFGFLLQYNNTNVTLDNVIDNSAIFNTDITRKISLLTNQFSVRHRFKNGLGVNAKLNTIFSNTKLNEAKESYVWFNPKLNLEYKISNQKKLSIGYGRTTNFIGNQYIFENQLIKNYQTIITQVANDPFLPIISNSYNLQYSTFRQARNSLLTLGFRYSENKDDLSFNTLFTPNNTVFKDILRADNKTWEASLNYSRPFFKLPFRNKYKITYTNRNSENQFDDELNKIESNTINANFISNSKFKNFPIQMSITLSYITSETKNTFDRLNFDTNTFKSSIGLNGKLFKQIFWDTSFGYTKVNTAQLSNEINLLNFNLRYNTKNKRVQFHIKGNNILNIDSNDNISQIFTDSYNQTSSYRLLRGYVMFGMKYDF</sequence>
<keyword evidence="2" id="KW-1185">Reference proteome</keyword>
<dbReference type="SUPFAM" id="SSF49464">
    <property type="entry name" value="Carboxypeptidase regulatory domain-like"/>
    <property type="match status" value="1"/>
</dbReference>
<dbReference type="Proteomes" id="UP000619238">
    <property type="component" value="Unassembled WGS sequence"/>
</dbReference>